<proteinExistence type="inferred from homology"/>
<dbReference type="PANTHER" id="PTHR46056">
    <property type="entry name" value="LONG-CHAIN-ALCOHOL OXIDASE"/>
    <property type="match status" value="1"/>
</dbReference>
<dbReference type="InterPro" id="IPR036188">
    <property type="entry name" value="FAD/NAD-bd_sf"/>
</dbReference>
<evidence type="ECO:0000259" key="7">
    <source>
        <dbReference type="Pfam" id="PF05199"/>
    </source>
</evidence>
<dbReference type="GO" id="GO:0016614">
    <property type="term" value="F:oxidoreductase activity, acting on CH-OH group of donors"/>
    <property type="evidence" value="ECO:0007669"/>
    <property type="project" value="InterPro"/>
</dbReference>
<evidence type="ECO:0000256" key="3">
    <source>
        <dbReference type="ARBA" id="ARBA00022827"/>
    </source>
</evidence>
<feature type="compositionally biased region" description="Polar residues" evidence="5">
    <location>
        <begin position="528"/>
        <end position="538"/>
    </location>
</feature>
<dbReference type="EMBL" id="JAESVA010000004">
    <property type="protein sequence ID" value="MCB8881406.1"/>
    <property type="molecule type" value="Genomic_DNA"/>
</dbReference>
<evidence type="ECO:0000256" key="4">
    <source>
        <dbReference type="ARBA" id="ARBA00023002"/>
    </source>
</evidence>
<protein>
    <submittedName>
        <fullName evidence="8">GMC family oxidoreductase</fullName>
    </submittedName>
</protein>
<dbReference type="Pfam" id="PF05199">
    <property type="entry name" value="GMC_oxred_C"/>
    <property type="match status" value="1"/>
</dbReference>
<dbReference type="PANTHER" id="PTHR46056:SF12">
    <property type="entry name" value="LONG-CHAIN-ALCOHOL OXIDASE"/>
    <property type="match status" value="1"/>
</dbReference>
<sequence>MEHDEVLVVGSGASGAALAWKLAKAGFRVTCLEQGGWVSPKDASTTGDDWERQRYTDESANPNIRRGAYDYPLDESDTPIKPLMFNGVGGSTIKWGAHFPRFRPSDFRVRSLDGLADDWPFDYDALAPFYDENDRMMGVSGLAGDPGNPPRSARPMPPLPPGPGALRMGQAFDKLGWQWWVSDVAINSTPYGTRGACNNCGPCDMGCPPQARASTDITYWPLALAAGARLITHARVFEVTTDADGRPTGVAYFDQNRQVQLRSADIVVLAANGVGTPRLMLLSASGKHPDGLLNRSGLVGRRLMHHPTGLVTGIFDEPLEGYKGPFACSFLCQEFYETRPEHGFVRGYQMQVVRSDGPLGTALGGYVPRIRWGADHHRDFLDCFGHTASLTVTTEDLPDENNRVTLDPAVTDGFGIPAVKLHYRVDENTRAMIEHGIEKASLAFRTAGARRVEAQRLVAQAGFHLMGTARMGDDPETSVVDGFCRAHDADNLLIIDGSVFVTGAALNPTPTIQAIALRAADNLIRNRGNQTVSTSPTHTGWKPVAHG</sequence>
<dbReference type="InterPro" id="IPR007867">
    <property type="entry name" value="GMC_OxRtase_C"/>
</dbReference>
<dbReference type="AlphaFoldDB" id="A0A963Z2H4"/>
<comment type="similarity">
    <text evidence="1">Belongs to the GMC oxidoreductase family.</text>
</comment>
<keyword evidence="9" id="KW-1185">Reference proteome</keyword>
<feature type="domain" description="Glucose-methanol-choline oxidoreductase N-terminal" evidence="6">
    <location>
        <begin position="196"/>
        <end position="307"/>
    </location>
</feature>
<feature type="domain" description="Glucose-methanol-choline oxidoreductase C-terminal" evidence="7">
    <location>
        <begin position="398"/>
        <end position="516"/>
    </location>
</feature>
<feature type="region of interest" description="Disordered" evidence="5">
    <location>
        <begin position="40"/>
        <end position="59"/>
    </location>
</feature>
<keyword evidence="2" id="KW-0285">Flavoprotein</keyword>
<dbReference type="Pfam" id="PF00732">
    <property type="entry name" value="GMC_oxred_N"/>
    <property type="match status" value="1"/>
</dbReference>
<evidence type="ECO:0000259" key="6">
    <source>
        <dbReference type="Pfam" id="PF00732"/>
    </source>
</evidence>
<accession>A0A963Z2H4</accession>
<dbReference type="SUPFAM" id="SSF54373">
    <property type="entry name" value="FAD-linked reductases, C-terminal domain"/>
    <property type="match status" value="1"/>
</dbReference>
<keyword evidence="4" id="KW-0560">Oxidoreductase</keyword>
<keyword evidence="3" id="KW-0274">FAD</keyword>
<dbReference type="Pfam" id="PF13450">
    <property type="entry name" value="NAD_binding_8"/>
    <property type="match status" value="1"/>
</dbReference>
<dbReference type="Gene3D" id="3.50.50.60">
    <property type="entry name" value="FAD/NAD(P)-binding domain"/>
    <property type="match status" value="2"/>
</dbReference>
<evidence type="ECO:0000313" key="8">
    <source>
        <dbReference type="EMBL" id="MCB8881406.1"/>
    </source>
</evidence>
<reference evidence="8 9" key="1">
    <citation type="journal article" date="2021" name="Microorganisms">
        <title>Acidisoma silvae sp. nov. and Acidisomacellulosilytica sp. nov., Two Acidophilic Bacteria Isolated from Decaying Wood, Hydrolyzing Cellulose and Producing Poly-3-hydroxybutyrate.</title>
        <authorList>
            <person name="Mieszkin S."/>
            <person name="Pouder E."/>
            <person name="Uroz S."/>
            <person name="Simon-Colin C."/>
            <person name="Alain K."/>
        </authorList>
    </citation>
    <scope>NUCLEOTIDE SEQUENCE [LARGE SCALE GENOMIC DNA]</scope>
    <source>
        <strain evidence="8 9">HW T5.17</strain>
    </source>
</reference>
<evidence type="ECO:0000256" key="2">
    <source>
        <dbReference type="ARBA" id="ARBA00022630"/>
    </source>
</evidence>
<dbReference type="InterPro" id="IPR000172">
    <property type="entry name" value="GMC_OxRdtase_N"/>
</dbReference>
<dbReference type="SUPFAM" id="SSF51905">
    <property type="entry name" value="FAD/NAD(P)-binding domain"/>
    <property type="match status" value="1"/>
</dbReference>
<dbReference type="RefSeq" id="WP_227308077.1">
    <property type="nucleotide sequence ID" value="NZ_JAESVA010000004.1"/>
</dbReference>
<feature type="region of interest" description="Disordered" evidence="5">
    <location>
        <begin position="528"/>
        <end position="547"/>
    </location>
</feature>
<evidence type="ECO:0000256" key="1">
    <source>
        <dbReference type="ARBA" id="ARBA00010790"/>
    </source>
</evidence>
<comment type="caution">
    <text evidence="8">The sequence shown here is derived from an EMBL/GenBank/DDBJ whole genome shotgun (WGS) entry which is preliminary data.</text>
</comment>
<dbReference type="Proteomes" id="UP000721844">
    <property type="component" value="Unassembled WGS sequence"/>
</dbReference>
<dbReference type="GO" id="GO:0050660">
    <property type="term" value="F:flavin adenine dinucleotide binding"/>
    <property type="evidence" value="ECO:0007669"/>
    <property type="project" value="InterPro"/>
</dbReference>
<evidence type="ECO:0000313" key="9">
    <source>
        <dbReference type="Proteomes" id="UP000721844"/>
    </source>
</evidence>
<name>A0A963Z2H4_9PROT</name>
<gene>
    <name evidence="8" type="ORF">ACELLULO517_14245</name>
</gene>
<evidence type="ECO:0000256" key="5">
    <source>
        <dbReference type="SAM" id="MobiDB-lite"/>
    </source>
</evidence>
<organism evidence="8 9">
    <name type="scientific">Acidisoma cellulosilyticum</name>
    <dbReference type="NCBI Taxonomy" id="2802395"/>
    <lineage>
        <taxon>Bacteria</taxon>
        <taxon>Pseudomonadati</taxon>
        <taxon>Pseudomonadota</taxon>
        <taxon>Alphaproteobacteria</taxon>
        <taxon>Acetobacterales</taxon>
        <taxon>Acidocellaceae</taxon>
        <taxon>Acidisoma</taxon>
    </lineage>
</organism>